<organism evidence="1 2">
    <name type="scientific">Panagrellus redivivus</name>
    <name type="common">Microworm</name>
    <dbReference type="NCBI Taxonomy" id="6233"/>
    <lineage>
        <taxon>Eukaryota</taxon>
        <taxon>Metazoa</taxon>
        <taxon>Ecdysozoa</taxon>
        <taxon>Nematoda</taxon>
        <taxon>Chromadorea</taxon>
        <taxon>Rhabditida</taxon>
        <taxon>Tylenchina</taxon>
        <taxon>Panagrolaimomorpha</taxon>
        <taxon>Panagrolaimoidea</taxon>
        <taxon>Panagrolaimidae</taxon>
        <taxon>Panagrellus</taxon>
    </lineage>
</organism>
<evidence type="ECO:0000313" key="1">
    <source>
        <dbReference type="Proteomes" id="UP000492821"/>
    </source>
</evidence>
<keyword evidence="1" id="KW-1185">Reference proteome</keyword>
<dbReference type="Proteomes" id="UP000492821">
    <property type="component" value="Unassembled WGS sequence"/>
</dbReference>
<evidence type="ECO:0000313" key="2">
    <source>
        <dbReference type="WBParaSite" id="Pan_g16465.t1"/>
    </source>
</evidence>
<dbReference type="AlphaFoldDB" id="A0A7E4V4M3"/>
<protein>
    <submittedName>
        <fullName evidence="2">Uncharacterized protein</fullName>
    </submittedName>
</protein>
<proteinExistence type="predicted"/>
<reference evidence="2" key="2">
    <citation type="submission" date="2020-10" db="UniProtKB">
        <authorList>
            <consortium name="WormBaseParasite"/>
        </authorList>
    </citation>
    <scope>IDENTIFICATION</scope>
</reference>
<name>A0A7E4V4M3_PANRE</name>
<reference evidence="1" key="1">
    <citation type="journal article" date="2013" name="Genetics">
        <title>The draft genome and transcriptome of Panagrellus redivivus are shaped by the harsh demands of a free-living lifestyle.</title>
        <authorList>
            <person name="Srinivasan J."/>
            <person name="Dillman A.R."/>
            <person name="Macchietto M.G."/>
            <person name="Heikkinen L."/>
            <person name="Lakso M."/>
            <person name="Fracchia K.M."/>
            <person name="Antoshechkin I."/>
            <person name="Mortazavi A."/>
            <person name="Wong G."/>
            <person name="Sternberg P.W."/>
        </authorList>
    </citation>
    <scope>NUCLEOTIDE SEQUENCE [LARGE SCALE GENOMIC DNA]</scope>
    <source>
        <strain evidence="1">MT8872</strain>
    </source>
</reference>
<dbReference type="WBParaSite" id="Pan_g16465.t1">
    <property type="protein sequence ID" value="Pan_g16465.t1"/>
    <property type="gene ID" value="Pan_g16465"/>
</dbReference>
<accession>A0A7E4V4M3</accession>
<sequence>MDVTLVDLNTAHLFSQFGFANEMNIVLCVGDYRHCANKGMGCCGRQWSTLRSGRGLRDSTPIMYKSPSLTAFFLLLFDV</sequence>